<dbReference type="EMBL" id="JAESIY010000007">
    <property type="protein sequence ID" value="MBL3657115.1"/>
    <property type="molecule type" value="Genomic_DNA"/>
</dbReference>
<gene>
    <name evidence="1" type="ORF">JL102_13290</name>
</gene>
<dbReference type="PROSITE" id="PS51257">
    <property type="entry name" value="PROKAR_LIPOPROTEIN"/>
    <property type="match status" value="1"/>
</dbReference>
<evidence type="ECO:0008006" key="3">
    <source>
        <dbReference type="Google" id="ProtNLM"/>
    </source>
</evidence>
<proteinExistence type="predicted"/>
<evidence type="ECO:0000313" key="2">
    <source>
        <dbReference type="Proteomes" id="UP000659388"/>
    </source>
</evidence>
<reference evidence="1" key="1">
    <citation type="submission" date="2021-01" db="EMBL/GenBank/DDBJ databases">
        <title>Fulvivirga kasyanovii gen. nov., sp nov., a novel member of the phylum Bacteroidetes isolated from seawater in a mussel farm.</title>
        <authorList>
            <person name="Zhao L.-H."/>
            <person name="Wang Z.-J."/>
        </authorList>
    </citation>
    <scope>NUCLEOTIDE SEQUENCE</scope>
    <source>
        <strain evidence="1">2943</strain>
    </source>
</reference>
<dbReference type="AlphaFoldDB" id="A0A937K195"/>
<dbReference type="RefSeq" id="WP_202244910.1">
    <property type="nucleotide sequence ID" value="NZ_JAESIY010000007.1"/>
</dbReference>
<organism evidence="1 2">
    <name type="scientific">Fulvivirga sediminis</name>
    <dbReference type="NCBI Taxonomy" id="2803949"/>
    <lineage>
        <taxon>Bacteria</taxon>
        <taxon>Pseudomonadati</taxon>
        <taxon>Bacteroidota</taxon>
        <taxon>Cytophagia</taxon>
        <taxon>Cytophagales</taxon>
        <taxon>Fulvivirgaceae</taxon>
        <taxon>Fulvivirga</taxon>
    </lineage>
</organism>
<dbReference type="Proteomes" id="UP000659388">
    <property type="component" value="Unassembled WGS sequence"/>
</dbReference>
<keyword evidence="2" id="KW-1185">Reference proteome</keyword>
<name>A0A937K195_9BACT</name>
<comment type="caution">
    <text evidence="1">The sequence shown here is derived from an EMBL/GenBank/DDBJ whole genome shotgun (WGS) entry which is preliminary data.</text>
</comment>
<evidence type="ECO:0000313" key="1">
    <source>
        <dbReference type="EMBL" id="MBL3657115.1"/>
    </source>
</evidence>
<protein>
    <recommendedName>
        <fullName evidence="3">Lipoprotein</fullName>
    </recommendedName>
</protein>
<sequence>MKKNNIYPLLWILIAISCTNKNVQHDNVSNLKSISGDCNLPNLGIAKSNSNLFEQALCINEIDDDEIDNTFYFAKISSNFIDTDSVKYQLFYLKGKDGRSLTGYWGLLKETGIGYFIPLGQENCSYPIFSIYQKKITYEMNSKPKACLINNTSDLFISYESETSIRDSLYYVQLMVLPVEGVNITYEKHLKYASRAVFTISICRGILNFEYDPDIQYTILPWAMEYVGMNKP</sequence>
<accession>A0A937K195</accession>